<sequence length="339" mass="37567">MDAPGVPSDPRPEGLAVHYNFGIEWLKAFRDAPETVCALYEDEGFVFEDVMLDQHNIHTKPDLLRLFSLYANKDATNGFGIHNFKIRSYVGDRRSGLLRWEWAPEHAGMFIGLDVAGKPFGTQGHTFHIYNEAGRIVRESSWWDAGAVLRQVGPVSPTKSLTGVTGVAKAGDGSAFTRAGSGLEHAQRWCAAVSNDVEALGHLYSDYFTSEWNMVDDHLEDTITDREMLAAQLGGLSSGENGRWTLEATEVFEGNGHQLTHWNLTVEGASTYRGLPTNGQTIRTLGSTFHQFDEEGKILLESTCIEDNRVFVQLGVPILRPHYWEEDFDMAAFVASLGA</sequence>
<dbReference type="EMBL" id="BAAAHE010000036">
    <property type="protein sequence ID" value="GAA0629833.1"/>
    <property type="molecule type" value="Genomic_DNA"/>
</dbReference>
<evidence type="ECO:0008006" key="3">
    <source>
        <dbReference type="Google" id="ProtNLM"/>
    </source>
</evidence>
<comment type="caution">
    <text evidence="1">The sequence shown here is derived from an EMBL/GenBank/DDBJ whole genome shotgun (WGS) entry which is preliminary data.</text>
</comment>
<evidence type="ECO:0000313" key="1">
    <source>
        <dbReference type="EMBL" id="GAA0629833.1"/>
    </source>
</evidence>
<name>A0ABN1H5X1_9ACTN</name>
<dbReference type="InterPro" id="IPR009959">
    <property type="entry name" value="Cyclase_SnoaL-like"/>
</dbReference>
<dbReference type="Proteomes" id="UP001500957">
    <property type="component" value="Unassembled WGS sequence"/>
</dbReference>
<dbReference type="Pfam" id="PF07366">
    <property type="entry name" value="SnoaL"/>
    <property type="match status" value="1"/>
</dbReference>
<reference evidence="1 2" key="1">
    <citation type="journal article" date="2019" name="Int. J. Syst. Evol. Microbiol.">
        <title>The Global Catalogue of Microorganisms (GCM) 10K type strain sequencing project: providing services to taxonomists for standard genome sequencing and annotation.</title>
        <authorList>
            <consortium name="The Broad Institute Genomics Platform"/>
            <consortium name="The Broad Institute Genome Sequencing Center for Infectious Disease"/>
            <person name="Wu L."/>
            <person name="Ma J."/>
        </authorList>
    </citation>
    <scope>NUCLEOTIDE SEQUENCE [LARGE SCALE GENOMIC DNA]</scope>
    <source>
        <strain evidence="1 2">JCM 10671</strain>
    </source>
</reference>
<dbReference type="Gene3D" id="3.10.450.50">
    <property type="match status" value="2"/>
</dbReference>
<keyword evidence="2" id="KW-1185">Reference proteome</keyword>
<protein>
    <recommendedName>
        <fullName evidence="3">SnoaL-like domain-containing protein</fullName>
    </recommendedName>
</protein>
<proteinExistence type="predicted"/>
<accession>A0ABN1H5X1</accession>
<evidence type="ECO:0000313" key="2">
    <source>
        <dbReference type="Proteomes" id="UP001500957"/>
    </source>
</evidence>
<gene>
    <name evidence="1" type="ORF">GCM10009547_36910</name>
</gene>
<organism evidence="1 2">
    <name type="scientific">Sporichthya brevicatena</name>
    <dbReference type="NCBI Taxonomy" id="171442"/>
    <lineage>
        <taxon>Bacteria</taxon>
        <taxon>Bacillati</taxon>
        <taxon>Actinomycetota</taxon>
        <taxon>Actinomycetes</taxon>
        <taxon>Sporichthyales</taxon>
        <taxon>Sporichthyaceae</taxon>
        <taxon>Sporichthya</taxon>
    </lineage>
</organism>
<dbReference type="RefSeq" id="WP_344607456.1">
    <property type="nucleotide sequence ID" value="NZ_BAAAHE010000036.1"/>
</dbReference>
<dbReference type="InterPro" id="IPR032710">
    <property type="entry name" value="NTF2-like_dom_sf"/>
</dbReference>
<dbReference type="SUPFAM" id="SSF54427">
    <property type="entry name" value="NTF2-like"/>
    <property type="match status" value="2"/>
</dbReference>